<evidence type="ECO:0000256" key="1">
    <source>
        <dbReference type="SAM" id="MobiDB-lite"/>
    </source>
</evidence>
<reference evidence="3" key="1">
    <citation type="journal article" date="2012" name="G3 (Bethesda)">
        <title>Pichia sorbitophila, an interspecies yeast hybrid reveals early steps of genome resolution following polyploidization.</title>
        <authorList>
            <person name="Leh Louis V."/>
            <person name="Despons L."/>
            <person name="Friedrich A."/>
            <person name="Martin T."/>
            <person name="Durrens P."/>
            <person name="Casaregola S."/>
            <person name="Neuveglise C."/>
            <person name="Fairhead C."/>
            <person name="Marck C."/>
            <person name="Cruz J.A."/>
            <person name="Straub M.L."/>
            <person name="Kugler V."/>
            <person name="Sacerdot C."/>
            <person name="Uzunov Z."/>
            <person name="Thierry A."/>
            <person name="Weiss S."/>
            <person name="Bleykasten C."/>
            <person name="De Montigny J."/>
            <person name="Jacques N."/>
            <person name="Jung P."/>
            <person name="Lemaire M."/>
            <person name="Mallet S."/>
            <person name="Morel G."/>
            <person name="Richard G.F."/>
            <person name="Sarkar A."/>
            <person name="Savel G."/>
            <person name="Schacherer J."/>
            <person name="Seret M.L."/>
            <person name="Talla E."/>
            <person name="Samson G."/>
            <person name="Jubin C."/>
            <person name="Poulain J."/>
            <person name="Vacherie B."/>
            <person name="Barbe V."/>
            <person name="Pelletier E."/>
            <person name="Sherman D.J."/>
            <person name="Westhof E."/>
            <person name="Weissenbach J."/>
            <person name="Baret P.V."/>
            <person name="Wincker P."/>
            <person name="Gaillardin C."/>
            <person name="Dujon B."/>
            <person name="Souciet J.L."/>
        </authorList>
    </citation>
    <scope>NUCLEOTIDE SEQUENCE [LARGE SCALE GENOMIC DNA]</scope>
    <source>
        <strain evidence="3">CBS 270.75 / DBVPG 7215 / KCTC 17166 / NRRL Y-17582</strain>
    </source>
</reference>
<feature type="compositionally biased region" description="Low complexity" evidence="1">
    <location>
        <begin position="447"/>
        <end position="456"/>
    </location>
</feature>
<keyword evidence="3" id="KW-1185">Reference proteome</keyword>
<dbReference type="RefSeq" id="XP_003644335.1">
    <property type="nucleotide sequence ID" value="XM_003644287.1"/>
</dbReference>
<evidence type="ECO:0000313" key="3">
    <source>
        <dbReference type="Proteomes" id="UP000006790"/>
    </source>
</evidence>
<dbReference type="AlphaFoldDB" id="G8JN54"/>
<name>G8JN54_ERECY</name>
<sequence length="795" mass="84484">MTLADIARDITRFTLQNVNDAISFKPHLCHEVPARHYDALRQEYISFTGTSIRKNKYKLYYLPTNVFDELQVLSQPVPEMMRAGEQQQQRFDVEGGKDVDGRAADLGYGFQCGDAGAGGAATVYYKKRLITELDYENVKRVEKACMLIAYAAVNQCLQIETCDVGSSGATGCAAGGYGNANEDDEDGRENSSATGEEYCEECARKSLERGEMLGFRELGYLINITPWHFHRVFKVIAGLTIREYGQLCCDFLKGQEDILFRVRDRVALSRESGDMFSCLEDEEFMHEDAIFITGAGDDAISGANDRGPRGAGSGGDNFVILADYFIDPNKSKELKKKLKEQKSNNSSASSSARNSTSTAAAAADTNNSRVELRKRRYSLMSQRIMKASPSSIKNNPTIMDCLENSTLTREEYERRQKQKHLQRSKMKRRKKSIVSTASAVRKPPLYGGRRSIASGSSSGGGLDSHSILKNAVVKHEGEAAVAAARGQTEHPAGAAVADDQLAMFQSLAGRITNIPSTTSSTSSTSSALLSSCDYEQDNQSLGHFSSPTQSVLDFKFPTSMSSDEAASDLNSVLNGTTPATAATAAVSGDSSSSSILPGGSAATTATSTATATAAVSNDIFGGDSYKYNLGLGLGLGPMGGNEAASAASLSGVAGVAPTSRNHLFYDSSMLPSFAHPTAVADLAASSTAAAAVAAGTASTANNGNYNLTSMTGGAGGSGSSALAAAAPQPQQHHQYQFQHQQLQQQQQLLFDFGPLFDAAIPPNSTPGVYGNAALGTMEYLISSSAGLFEDDDDGL</sequence>
<dbReference type="OMA" id="INITPWH"/>
<feature type="compositionally biased region" description="Low complexity" evidence="1">
    <location>
        <begin position="343"/>
        <end position="368"/>
    </location>
</feature>
<accession>G8JN54</accession>
<feature type="region of interest" description="Disordered" evidence="1">
    <location>
        <begin position="335"/>
        <end position="372"/>
    </location>
</feature>
<dbReference type="GeneID" id="11471384"/>
<feature type="compositionally biased region" description="Basic residues" evidence="1">
    <location>
        <begin position="416"/>
        <end position="432"/>
    </location>
</feature>
<organism evidence="2 3">
    <name type="scientific">Eremothecium cymbalariae (strain CBS 270.75 / DBVPG 7215 / KCTC 17166 / NRRL Y-17582)</name>
    <name type="common">Yeast</name>
    <dbReference type="NCBI Taxonomy" id="931890"/>
    <lineage>
        <taxon>Eukaryota</taxon>
        <taxon>Fungi</taxon>
        <taxon>Dikarya</taxon>
        <taxon>Ascomycota</taxon>
        <taxon>Saccharomycotina</taxon>
        <taxon>Saccharomycetes</taxon>
        <taxon>Saccharomycetales</taxon>
        <taxon>Saccharomycetaceae</taxon>
        <taxon>Eremothecium</taxon>
    </lineage>
</organism>
<dbReference type="OrthoDB" id="2447880at2759"/>
<dbReference type="Proteomes" id="UP000006790">
    <property type="component" value="Chromosome 1"/>
</dbReference>
<dbReference type="InParanoid" id="G8JN54"/>
<evidence type="ECO:0000313" key="2">
    <source>
        <dbReference type="EMBL" id="AET37518.1"/>
    </source>
</evidence>
<dbReference type="STRING" id="931890.G8JN54"/>
<dbReference type="KEGG" id="erc:Ecym_1277"/>
<dbReference type="EMBL" id="CP002497">
    <property type="protein sequence ID" value="AET37518.1"/>
    <property type="molecule type" value="Genomic_DNA"/>
</dbReference>
<proteinExistence type="predicted"/>
<gene>
    <name evidence="2" type="ordered locus">Ecym_1277</name>
</gene>
<protein>
    <submittedName>
        <fullName evidence="2">Uncharacterized protein</fullName>
    </submittedName>
</protein>
<dbReference type="HOGENOM" id="CLU_353371_0_0_1"/>
<dbReference type="eggNOG" id="ENOG502QU2D">
    <property type="taxonomic scope" value="Eukaryota"/>
</dbReference>
<feature type="region of interest" description="Disordered" evidence="1">
    <location>
        <begin position="409"/>
        <end position="463"/>
    </location>
</feature>